<evidence type="ECO:0000313" key="1">
    <source>
        <dbReference type="EMBL" id="RBO78468.1"/>
    </source>
</evidence>
<name>A0A366CUP7_9NOCA</name>
<dbReference type="Proteomes" id="UP000252586">
    <property type="component" value="Unassembled WGS sequence"/>
</dbReference>
<comment type="caution">
    <text evidence="1">The sequence shown here is derived from an EMBL/GenBank/DDBJ whole genome shotgun (WGS) entry which is preliminary data.</text>
</comment>
<dbReference type="EMBL" id="QNRE01000041">
    <property type="protein sequence ID" value="RBO78468.1"/>
    <property type="molecule type" value="Genomic_DNA"/>
</dbReference>
<evidence type="ECO:0000313" key="2">
    <source>
        <dbReference type="Proteomes" id="UP000252586"/>
    </source>
</evidence>
<protein>
    <submittedName>
        <fullName evidence="1">Uncharacterized protein</fullName>
    </submittedName>
</protein>
<keyword evidence="2" id="KW-1185">Reference proteome</keyword>
<sequence>MVDALHNMRQILQALEFTAPQAVQFLAEHESATLLRNAMDHLKDQAKNLAMKKKAEPPLIGALSYNYIPSDAIIMGDDGIVSDITHGIAITTSIGRLRKKITMELSNPAGQPVIHNNVAGLQLEAFDFSIELMRAYRDFVDLVAAMDKALSQNISDQARRLSAEHDVPYEELMAHYGAGFSTFASWKSGAADDHSAPE</sequence>
<dbReference type="STRING" id="1210090.GCA_001613185_07143"/>
<dbReference type="AlphaFoldDB" id="A0A366CUP7"/>
<reference evidence="1 2" key="1">
    <citation type="submission" date="2018-06" db="EMBL/GenBank/DDBJ databases">
        <title>Genomic Encyclopedia of Type Strains, Phase IV (KMG-IV): sequencing the most valuable type-strain genomes for metagenomic binning, comparative biology and taxonomic classification.</title>
        <authorList>
            <person name="Goeker M."/>
        </authorList>
    </citation>
    <scope>NUCLEOTIDE SEQUENCE [LARGE SCALE GENOMIC DNA]</scope>
    <source>
        <strain evidence="1 2">DSM 44599</strain>
    </source>
</reference>
<proteinExistence type="predicted"/>
<gene>
    <name evidence="1" type="ORF">DFR74_1416</name>
</gene>
<accession>A0A366CUP7</accession>
<organism evidence="1 2">
    <name type="scientific">Nocardia puris</name>
    <dbReference type="NCBI Taxonomy" id="208602"/>
    <lineage>
        <taxon>Bacteria</taxon>
        <taxon>Bacillati</taxon>
        <taxon>Actinomycetota</taxon>
        <taxon>Actinomycetes</taxon>
        <taxon>Mycobacteriales</taxon>
        <taxon>Nocardiaceae</taxon>
        <taxon>Nocardia</taxon>
    </lineage>
</organism>
<dbReference type="OrthoDB" id="9920409at2"/>
<dbReference type="RefSeq" id="WP_147266051.1">
    <property type="nucleotide sequence ID" value="NZ_QNRE01000041.1"/>
</dbReference>